<dbReference type="Pfam" id="PF04612">
    <property type="entry name" value="T2SSM"/>
    <property type="match status" value="1"/>
</dbReference>
<keyword evidence="12" id="KW-1185">Reference proteome</keyword>
<comment type="caution">
    <text evidence="11">The sequence shown here is derived from an EMBL/GenBank/DDBJ whole genome shotgun (WGS) entry which is preliminary data.</text>
</comment>
<evidence type="ECO:0000313" key="11">
    <source>
        <dbReference type="EMBL" id="NML27536.1"/>
    </source>
</evidence>
<protein>
    <submittedName>
        <fullName evidence="11">Type II secretion system protein M</fullName>
    </submittedName>
</protein>
<gene>
    <name evidence="11" type="ORF">HHL15_17405</name>
</gene>
<keyword evidence="3" id="KW-0813">Transport</keyword>
<sequence length="179" mass="18651">MSAPTSAPISAPTSTASPIAQASARLRSAWHAISPREQRLVSLAGGVLGIAAVVGLFDWSQAEHARLERSLPRAEAQLEQVQEAATEIARLRTVTPPARPTGPALLEAVQASAKARGLALVAQAGGEGIQIKGQADFDALMGWLATLQKDQGLRVRRMEIQPQGEQAGIDALLVGPDGA</sequence>
<evidence type="ECO:0000256" key="6">
    <source>
        <dbReference type="ARBA" id="ARBA00022692"/>
    </source>
</evidence>
<dbReference type="InterPro" id="IPR007690">
    <property type="entry name" value="T2SS_GspM"/>
</dbReference>
<feature type="coiled-coil region" evidence="10">
    <location>
        <begin position="64"/>
        <end position="94"/>
    </location>
</feature>
<evidence type="ECO:0000256" key="8">
    <source>
        <dbReference type="ARBA" id="ARBA00022989"/>
    </source>
</evidence>
<proteinExistence type="inferred from homology"/>
<dbReference type="Gene3D" id="3.30.1360.100">
    <property type="entry name" value="General secretion pathway protein M, EpsM"/>
    <property type="match status" value="1"/>
</dbReference>
<dbReference type="GO" id="GO:0015627">
    <property type="term" value="C:type II protein secretion system complex"/>
    <property type="evidence" value="ECO:0007669"/>
    <property type="project" value="InterPro"/>
</dbReference>
<dbReference type="AlphaFoldDB" id="A0A848G9L6"/>
<keyword evidence="6" id="KW-0812">Transmembrane</keyword>
<evidence type="ECO:0000256" key="7">
    <source>
        <dbReference type="ARBA" id="ARBA00022927"/>
    </source>
</evidence>
<evidence type="ECO:0000256" key="1">
    <source>
        <dbReference type="ARBA" id="ARBA00004377"/>
    </source>
</evidence>
<keyword evidence="4" id="KW-1003">Cell membrane</keyword>
<comment type="similarity">
    <text evidence="2">Belongs to the GSP M family.</text>
</comment>
<comment type="subcellular location">
    <subcellularLocation>
        <location evidence="1">Cell inner membrane</location>
        <topology evidence="1">Single-pass membrane protein</topology>
    </subcellularLocation>
</comment>
<organism evidence="11 12">
    <name type="scientific">Zoogloea dura</name>
    <dbReference type="NCBI Taxonomy" id="2728840"/>
    <lineage>
        <taxon>Bacteria</taxon>
        <taxon>Pseudomonadati</taxon>
        <taxon>Pseudomonadota</taxon>
        <taxon>Betaproteobacteria</taxon>
        <taxon>Rhodocyclales</taxon>
        <taxon>Zoogloeaceae</taxon>
        <taxon>Zoogloea</taxon>
    </lineage>
</organism>
<dbReference type="SUPFAM" id="SSF103054">
    <property type="entry name" value="General secretion pathway protein M, EpsM"/>
    <property type="match status" value="1"/>
</dbReference>
<dbReference type="Proteomes" id="UP000580043">
    <property type="component" value="Unassembled WGS sequence"/>
</dbReference>
<evidence type="ECO:0000256" key="10">
    <source>
        <dbReference type="SAM" id="Coils"/>
    </source>
</evidence>
<keyword evidence="7" id="KW-0653">Protein transport</keyword>
<accession>A0A848G9L6</accession>
<evidence type="ECO:0000313" key="12">
    <source>
        <dbReference type="Proteomes" id="UP000580043"/>
    </source>
</evidence>
<dbReference type="GO" id="GO:0005886">
    <property type="term" value="C:plasma membrane"/>
    <property type="evidence" value="ECO:0007669"/>
    <property type="project" value="UniProtKB-SubCell"/>
</dbReference>
<dbReference type="GO" id="GO:0015628">
    <property type="term" value="P:protein secretion by the type II secretion system"/>
    <property type="evidence" value="ECO:0007669"/>
    <property type="project" value="InterPro"/>
</dbReference>
<dbReference type="InterPro" id="IPR023229">
    <property type="entry name" value="T2SS_M_periplasmic_sf"/>
</dbReference>
<evidence type="ECO:0000256" key="2">
    <source>
        <dbReference type="ARBA" id="ARBA00010637"/>
    </source>
</evidence>
<keyword evidence="8" id="KW-1133">Transmembrane helix</keyword>
<dbReference type="EMBL" id="JABBGA010000016">
    <property type="protein sequence ID" value="NML27536.1"/>
    <property type="molecule type" value="Genomic_DNA"/>
</dbReference>
<name>A0A848G9L6_9RHOO</name>
<evidence type="ECO:0000256" key="5">
    <source>
        <dbReference type="ARBA" id="ARBA00022519"/>
    </source>
</evidence>
<keyword evidence="10" id="KW-0175">Coiled coil</keyword>
<dbReference type="RefSeq" id="WP_169147075.1">
    <property type="nucleotide sequence ID" value="NZ_JABBGA010000016.1"/>
</dbReference>
<evidence type="ECO:0000256" key="9">
    <source>
        <dbReference type="ARBA" id="ARBA00023136"/>
    </source>
</evidence>
<evidence type="ECO:0000256" key="4">
    <source>
        <dbReference type="ARBA" id="ARBA00022475"/>
    </source>
</evidence>
<keyword evidence="9" id="KW-0472">Membrane</keyword>
<evidence type="ECO:0000256" key="3">
    <source>
        <dbReference type="ARBA" id="ARBA00022448"/>
    </source>
</evidence>
<reference evidence="11 12" key="1">
    <citation type="submission" date="2020-04" db="EMBL/GenBank/DDBJ databases">
        <title>Zoogloea sp. G-4-1-14 isolated from soil.</title>
        <authorList>
            <person name="Dahal R.H."/>
        </authorList>
    </citation>
    <scope>NUCLEOTIDE SEQUENCE [LARGE SCALE GENOMIC DNA]</scope>
    <source>
        <strain evidence="11 12">G-4-1-14</strain>
    </source>
</reference>
<keyword evidence="5" id="KW-0997">Cell inner membrane</keyword>